<dbReference type="EMBL" id="JAWRVE010000075">
    <property type="protein sequence ID" value="KAL1863027.1"/>
    <property type="molecule type" value="Genomic_DNA"/>
</dbReference>
<evidence type="ECO:0000313" key="8">
    <source>
        <dbReference type="Proteomes" id="UP001583177"/>
    </source>
</evidence>
<keyword evidence="8" id="KW-1185">Reference proteome</keyword>
<keyword evidence="4 6" id="KW-0472">Membrane</keyword>
<comment type="subcellular location">
    <subcellularLocation>
        <location evidence="1">Membrane</location>
        <topology evidence="1">Multi-pass membrane protein</topology>
    </subcellularLocation>
</comment>
<evidence type="ECO:0000313" key="7">
    <source>
        <dbReference type="EMBL" id="KAL1863027.1"/>
    </source>
</evidence>
<evidence type="ECO:0000256" key="5">
    <source>
        <dbReference type="SAM" id="MobiDB-lite"/>
    </source>
</evidence>
<dbReference type="PANTHER" id="PTHR23501">
    <property type="entry name" value="MAJOR FACILITATOR SUPERFAMILY"/>
    <property type="match status" value="1"/>
</dbReference>
<accession>A0ABR3WJ91</accession>
<name>A0ABR3WJ91_9PEZI</name>
<feature type="compositionally biased region" description="Low complexity" evidence="5">
    <location>
        <begin position="176"/>
        <end position="187"/>
    </location>
</feature>
<keyword evidence="2 6" id="KW-0812">Transmembrane</keyword>
<sequence>MARIIGFELIAALGVGLGVQLPLSAVRNVLAEPDVPAGEALVLFSVHLGQTLALPVAQAIFMNTLGRLLATKLPASNVDKMIHLGPSEVNADHMNAEIVPFVTACYSKAVTTAFCVAIAASGLAMIAAVFIEWRKLEQEGAELTGGILSGEPLNDQEGAQNASESTESTELGPVKTTSTSEPPSATSFNKRSGRDNPDPDIECGIAGA</sequence>
<gene>
    <name evidence="7" type="ORF">Daus18300_008183</name>
</gene>
<evidence type="ECO:0000256" key="1">
    <source>
        <dbReference type="ARBA" id="ARBA00004141"/>
    </source>
</evidence>
<evidence type="ECO:0000256" key="3">
    <source>
        <dbReference type="ARBA" id="ARBA00022989"/>
    </source>
</evidence>
<feature type="region of interest" description="Disordered" evidence="5">
    <location>
        <begin position="147"/>
        <end position="208"/>
    </location>
</feature>
<reference evidence="7 8" key="1">
    <citation type="journal article" date="2024" name="IMA Fungus">
        <title>IMA Genome - F19 : A genome assembly and annotation guide to empower mycologists, including annotated draft genome sequences of Ceratocystis pirilliformis, Diaporthe australafricana, Fusarium ophioides, Paecilomyces lecythidis, and Sporothrix stenoceras.</title>
        <authorList>
            <person name="Aylward J."/>
            <person name="Wilson A.M."/>
            <person name="Visagie C.M."/>
            <person name="Spraker J."/>
            <person name="Barnes I."/>
            <person name="Buitendag C."/>
            <person name="Ceriani C."/>
            <person name="Del Mar Angel L."/>
            <person name="du Plessis D."/>
            <person name="Fuchs T."/>
            <person name="Gasser K."/>
            <person name="Kramer D."/>
            <person name="Li W."/>
            <person name="Munsamy K."/>
            <person name="Piso A."/>
            <person name="Price J.L."/>
            <person name="Sonnekus B."/>
            <person name="Thomas C."/>
            <person name="van der Nest A."/>
            <person name="van Dijk A."/>
            <person name="van Heerden A."/>
            <person name="van Vuuren N."/>
            <person name="Yilmaz N."/>
            <person name="Duong T.A."/>
            <person name="van der Merwe N.A."/>
            <person name="Wingfield M.J."/>
            <person name="Wingfield B.D."/>
        </authorList>
    </citation>
    <scope>NUCLEOTIDE SEQUENCE [LARGE SCALE GENOMIC DNA]</scope>
    <source>
        <strain evidence="7 8">CMW 18300</strain>
    </source>
</reference>
<dbReference type="Proteomes" id="UP001583177">
    <property type="component" value="Unassembled WGS sequence"/>
</dbReference>
<comment type="caution">
    <text evidence="7">The sequence shown here is derived from an EMBL/GenBank/DDBJ whole genome shotgun (WGS) entry which is preliminary data.</text>
</comment>
<feature type="compositionally biased region" description="Polar residues" evidence="5">
    <location>
        <begin position="157"/>
        <end position="169"/>
    </location>
</feature>
<evidence type="ECO:0000256" key="6">
    <source>
        <dbReference type="SAM" id="Phobius"/>
    </source>
</evidence>
<keyword evidence="3 6" id="KW-1133">Transmembrane helix</keyword>
<evidence type="ECO:0008006" key="9">
    <source>
        <dbReference type="Google" id="ProtNLM"/>
    </source>
</evidence>
<evidence type="ECO:0000256" key="2">
    <source>
        <dbReference type="ARBA" id="ARBA00022692"/>
    </source>
</evidence>
<evidence type="ECO:0000256" key="4">
    <source>
        <dbReference type="ARBA" id="ARBA00023136"/>
    </source>
</evidence>
<protein>
    <recommendedName>
        <fullName evidence="9">Major facilitator superfamily transporter</fullName>
    </recommendedName>
</protein>
<proteinExistence type="predicted"/>
<feature type="transmembrane region" description="Helical" evidence="6">
    <location>
        <begin position="109"/>
        <end position="131"/>
    </location>
</feature>
<dbReference type="PANTHER" id="PTHR23501:SF198">
    <property type="entry name" value="AZOLE RESISTANCE PROTEIN 1-RELATED"/>
    <property type="match status" value="1"/>
</dbReference>
<organism evidence="7 8">
    <name type="scientific">Diaporthe australafricana</name>
    <dbReference type="NCBI Taxonomy" id="127596"/>
    <lineage>
        <taxon>Eukaryota</taxon>
        <taxon>Fungi</taxon>
        <taxon>Dikarya</taxon>
        <taxon>Ascomycota</taxon>
        <taxon>Pezizomycotina</taxon>
        <taxon>Sordariomycetes</taxon>
        <taxon>Sordariomycetidae</taxon>
        <taxon>Diaporthales</taxon>
        <taxon>Diaporthaceae</taxon>
        <taxon>Diaporthe</taxon>
    </lineage>
</organism>